<evidence type="ECO:0000313" key="1">
    <source>
        <dbReference type="EMBL" id="GAG07484.1"/>
    </source>
</evidence>
<comment type="caution">
    <text evidence="1">The sequence shown here is derived from an EMBL/GenBank/DDBJ whole genome shotgun (WGS) entry which is preliminary data.</text>
</comment>
<accession>X0UNW5</accession>
<gene>
    <name evidence="1" type="ORF">S01H1_44450</name>
</gene>
<dbReference type="EMBL" id="BARS01028355">
    <property type="protein sequence ID" value="GAG07484.1"/>
    <property type="molecule type" value="Genomic_DNA"/>
</dbReference>
<proteinExistence type="predicted"/>
<reference evidence="1" key="1">
    <citation type="journal article" date="2014" name="Front. Microbiol.">
        <title>High frequency of phylogenetically diverse reductive dehalogenase-homologous genes in deep subseafloor sedimentary metagenomes.</title>
        <authorList>
            <person name="Kawai M."/>
            <person name="Futagami T."/>
            <person name="Toyoda A."/>
            <person name="Takaki Y."/>
            <person name="Nishi S."/>
            <person name="Hori S."/>
            <person name="Arai W."/>
            <person name="Tsubouchi T."/>
            <person name="Morono Y."/>
            <person name="Uchiyama I."/>
            <person name="Ito T."/>
            <person name="Fujiyama A."/>
            <person name="Inagaki F."/>
            <person name="Takami H."/>
        </authorList>
    </citation>
    <scope>NUCLEOTIDE SEQUENCE</scope>
    <source>
        <strain evidence="1">Expedition CK06-06</strain>
    </source>
</reference>
<organism evidence="1">
    <name type="scientific">marine sediment metagenome</name>
    <dbReference type="NCBI Taxonomy" id="412755"/>
    <lineage>
        <taxon>unclassified sequences</taxon>
        <taxon>metagenomes</taxon>
        <taxon>ecological metagenomes</taxon>
    </lineage>
</organism>
<protein>
    <submittedName>
        <fullName evidence="1">Uncharacterized protein</fullName>
    </submittedName>
</protein>
<sequence>MTETLQEFFDSRGVSMRVDREAGVIRGVKILGRSSRNGRTYLPEALTHAAPLYEDARVNVNHPRGNPGGPRDYQDRIGVIRNVVFRGGEGLFADFHFNPKHSLAEQLVWDAEHAPQNVGFSHNVQARTARHG</sequence>
<feature type="non-terminal residue" evidence="1">
    <location>
        <position position="132"/>
    </location>
</feature>
<dbReference type="AlphaFoldDB" id="X0UNW5"/>
<name>X0UNW5_9ZZZZ</name>